<evidence type="ECO:0000313" key="3">
    <source>
        <dbReference type="Proteomes" id="UP000076276"/>
    </source>
</evidence>
<dbReference type="SUPFAM" id="SSF161070">
    <property type="entry name" value="SNF-like"/>
    <property type="match status" value="1"/>
</dbReference>
<feature type="transmembrane region" description="Helical" evidence="1">
    <location>
        <begin position="12"/>
        <end position="34"/>
    </location>
</feature>
<keyword evidence="3" id="KW-1185">Reference proteome</keyword>
<evidence type="ECO:0000256" key="1">
    <source>
        <dbReference type="SAM" id="Phobius"/>
    </source>
</evidence>
<reference evidence="2 3" key="1">
    <citation type="submission" date="2016-03" db="EMBL/GenBank/DDBJ databases">
        <title>Acinetobacter genomospecies 28 strain ANC 4149.</title>
        <authorList>
            <person name="Radolfova-Krizova L."/>
            <person name="Nemec A."/>
        </authorList>
    </citation>
    <scope>NUCLEOTIDE SEQUENCE [LARGE SCALE GENOMIC DNA]</scope>
    <source>
        <strain evidence="2 3">ANC 4149</strain>
    </source>
</reference>
<keyword evidence="1" id="KW-0472">Membrane</keyword>
<dbReference type="AlphaFoldDB" id="A0A151Y041"/>
<proteinExistence type="predicted"/>
<name>A0A151Y041_9GAMM</name>
<dbReference type="EMBL" id="LUAW01000027">
    <property type="protein sequence ID" value="KYQ71410.1"/>
    <property type="molecule type" value="Genomic_DNA"/>
</dbReference>
<protein>
    <recommendedName>
        <fullName evidence="4">Sodium-dependent transporter</fullName>
    </recommendedName>
</protein>
<dbReference type="OrthoDB" id="6650147at2"/>
<gene>
    <name evidence="2" type="ORF">AZH43_14860</name>
</gene>
<keyword evidence="1" id="KW-0812">Transmembrane</keyword>
<dbReference type="RefSeq" id="WP_067670177.1">
    <property type="nucleotide sequence ID" value="NZ_CBCSIK010000006.1"/>
</dbReference>
<feature type="transmembrane region" description="Helical" evidence="1">
    <location>
        <begin position="211"/>
        <end position="233"/>
    </location>
</feature>
<evidence type="ECO:0000313" key="2">
    <source>
        <dbReference type="EMBL" id="KYQ71410.1"/>
    </source>
</evidence>
<feature type="transmembrane region" description="Helical" evidence="1">
    <location>
        <begin position="239"/>
        <end position="256"/>
    </location>
</feature>
<feature type="transmembrane region" description="Helical" evidence="1">
    <location>
        <begin position="292"/>
        <end position="315"/>
    </location>
</feature>
<feature type="transmembrane region" description="Helical" evidence="1">
    <location>
        <begin position="180"/>
        <end position="199"/>
    </location>
</feature>
<feature type="transmembrane region" description="Helical" evidence="1">
    <location>
        <begin position="89"/>
        <end position="111"/>
    </location>
</feature>
<comment type="caution">
    <text evidence="2">The sequence shown here is derived from an EMBL/GenBank/DDBJ whole genome shotgun (WGS) entry which is preliminary data.</text>
</comment>
<feature type="transmembrane region" description="Helical" evidence="1">
    <location>
        <begin position="117"/>
        <end position="139"/>
    </location>
</feature>
<feature type="transmembrane region" description="Helical" evidence="1">
    <location>
        <begin position="335"/>
        <end position="357"/>
    </location>
</feature>
<feature type="transmembrane region" description="Helical" evidence="1">
    <location>
        <begin position="40"/>
        <end position="58"/>
    </location>
</feature>
<feature type="transmembrane region" description="Helical" evidence="1">
    <location>
        <begin position="268"/>
        <end position="286"/>
    </location>
</feature>
<evidence type="ECO:0008006" key="4">
    <source>
        <dbReference type="Google" id="ProtNLM"/>
    </source>
</evidence>
<dbReference type="STRING" id="1806892.AZH43_14860"/>
<keyword evidence="1" id="KW-1133">Transmembrane helix</keyword>
<dbReference type="Proteomes" id="UP000076276">
    <property type="component" value="Unassembled WGS sequence"/>
</dbReference>
<organism evidence="2 3">
    <name type="scientific">Acinetobacter pragensis</name>
    <dbReference type="NCBI Taxonomy" id="1806892"/>
    <lineage>
        <taxon>Bacteria</taxon>
        <taxon>Pseudomonadati</taxon>
        <taxon>Pseudomonadota</taxon>
        <taxon>Gammaproteobacteria</taxon>
        <taxon>Moraxellales</taxon>
        <taxon>Moraxellaceae</taxon>
        <taxon>Acinetobacter</taxon>
    </lineage>
</organism>
<sequence>MQDNAMSKWLPPLLAFCLSFIVIATLAPMTGIQFERQLDFWLLWIAAMLILALPLCYLEIALAKRSKTTALQALSNLTRDADASQKWRLAGWLGAVFIPFLTGGMLSNSAYILKLSAISSAAPNILFAVVAIAAVAVSFIPRQFTVLLTAAGVLASLIAANVFGTSLPEWQATPVEFSEWGSATVLALVASGLGLGLYWQSSLPAAQGQNSATQSALPIWFAQLLAVVAFGFFAVTSAIPAYVLAFATVMAAGLILNMAREQFQQRQLALPIQWIILLAAVFIWAVPNMNMILNIGLMLWGLVICLIYAIFAGWIMKISHLRKSMNFSNEVFYNIWRIAVRIVLPVAIVAAIIAVIGKLF</sequence>
<dbReference type="InterPro" id="IPR037272">
    <property type="entry name" value="SNS_sf"/>
</dbReference>
<accession>A0A151Y041</accession>
<feature type="transmembrane region" description="Helical" evidence="1">
    <location>
        <begin position="146"/>
        <end position="168"/>
    </location>
</feature>